<proteinExistence type="inferred from homology"/>
<organism evidence="5">
    <name type="scientific">Menopon gallinae</name>
    <name type="common">poultry shaft louse</name>
    <dbReference type="NCBI Taxonomy" id="328185"/>
    <lineage>
        <taxon>Eukaryota</taxon>
        <taxon>Metazoa</taxon>
        <taxon>Ecdysozoa</taxon>
        <taxon>Arthropoda</taxon>
        <taxon>Hexapoda</taxon>
        <taxon>Insecta</taxon>
        <taxon>Pterygota</taxon>
        <taxon>Neoptera</taxon>
        <taxon>Paraneoptera</taxon>
        <taxon>Psocodea</taxon>
        <taxon>Troctomorpha</taxon>
        <taxon>Phthiraptera</taxon>
        <taxon>Amblycera</taxon>
        <taxon>Menoponidae</taxon>
        <taxon>Menopon</taxon>
    </lineage>
</organism>
<keyword evidence="2" id="KW-0521">NADP</keyword>
<dbReference type="AlphaFoldDB" id="A0AAW2H897"/>
<gene>
    <name evidence="5" type="ORF">PYX00_011717</name>
</gene>
<dbReference type="PANTHER" id="PTHR24320:SF282">
    <property type="entry name" value="WW DOMAIN-CONTAINING OXIDOREDUCTASE"/>
    <property type="match status" value="1"/>
</dbReference>
<evidence type="ECO:0000256" key="2">
    <source>
        <dbReference type="ARBA" id="ARBA00022857"/>
    </source>
</evidence>
<dbReference type="GO" id="GO:0016491">
    <property type="term" value="F:oxidoreductase activity"/>
    <property type="evidence" value="ECO:0007669"/>
    <property type="project" value="UniProtKB-KW"/>
</dbReference>
<dbReference type="EMBL" id="JARGDH010000006">
    <property type="protein sequence ID" value="KAL0266000.1"/>
    <property type="molecule type" value="Genomic_DNA"/>
</dbReference>
<evidence type="ECO:0000256" key="4">
    <source>
        <dbReference type="SAM" id="MobiDB-lite"/>
    </source>
</evidence>
<keyword evidence="3" id="KW-0560">Oxidoreductase</keyword>
<dbReference type="InterPro" id="IPR002347">
    <property type="entry name" value="SDR_fam"/>
</dbReference>
<dbReference type="Gene3D" id="3.40.50.720">
    <property type="entry name" value="NAD(P)-binding Rossmann-like Domain"/>
    <property type="match status" value="1"/>
</dbReference>
<sequence>MAGPACSDLLHAVSRTRLPHITKVALILVAELVTNIVDALFGRAAPINLKRAKGRRLVVVTGGSRGIGREVCVKLAQLNYDVHILSRNEKDAQETIRIMSAYGNEYRHTKLDLCSVGSIEAAVDAAFSLRRVDMLIANAGTCHLASSTAGGMEINMATNYYGHFVLVHSMVRHMSPRHARIVFTSSSVVFSTDSTRATGLGVHNFTHNYSASKYCGLLLALHTKKRYRIRCVSVHPGVVHTALFRGGWAAPLFRLFMLAARFALTSRKRAALNVLNAALHPGVSLRSERCDFFVGANASRRPQSTSVSEAARLHARTCSVLREMGLRCPTAKGRRRRDRGGRPRRALRSPCTSMQGPRGGSES</sequence>
<dbReference type="InterPro" id="IPR036291">
    <property type="entry name" value="NAD(P)-bd_dom_sf"/>
</dbReference>
<evidence type="ECO:0000256" key="3">
    <source>
        <dbReference type="ARBA" id="ARBA00023002"/>
    </source>
</evidence>
<accession>A0AAW2H897</accession>
<dbReference type="Pfam" id="PF00106">
    <property type="entry name" value="adh_short"/>
    <property type="match status" value="1"/>
</dbReference>
<comment type="similarity">
    <text evidence="1">Belongs to the short-chain dehydrogenases/reductases (SDR) family.</text>
</comment>
<protein>
    <submittedName>
        <fullName evidence="5">Uncharacterized protein</fullName>
    </submittedName>
</protein>
<dbReference type="SUPFAM" id="SSF51735">
    <property type="entry name" value="NAD(P)-binding Rossmann-fold domains"/>
    <property type="match status" value="1"/>
</dbReference>
<feature type="compositionally biased region" description="Basic residues" evidence="4">
    <location>
        <begin position="332"/>
        <end position="347"/>
    </location>
</feature>
<evidence type="ECO:0000313" key="5">
    <source>
        <dbReference type="EMBL" id="KAL0266000.1"/>
    </source>
</evidence>
<feature type="region of interest" description="Disordered" evidence="4">
    <location>
        <begin position="329"/>
        <end position="363"/>
    </location>
</feature>
<comment type="caution">
    <text evidence="5">The sequence shown here is derived from an EMBL/GenBank/DDBJ whole genome shotgun (WGS) entry which is preliminary data.</text>
</comment>
<dbReference type="PANTHER" id="PTHR24320">
    <property type="entry name" value="RETINOL DEHYDROGENASE"/>
    <property type="match status" value="1"/>
</dbReference>
<reference evidence="5" key="1">
    <citation type="journal article" date="2024" name="Gigascience">
        <title>Chromosome-level genome of the poultry shaft louse Menopon gallinae provides insight into the host-switching and adaptive evolution of parasitic lice.</title>
        <authorList>
            <person name="Xu Y."/>
            <person name="Ma L."/>
            <person name="Liu S."/>
            <person name="Liang Y."/>
            <person name="Liu Q."/>
            <person name="He Z."/>
            <person name="Tian L."/>
            <person name="Duan Y."/>
            <person name="Cai W."/>
            <person name="Li H."/>
            <person name="Song F."/>
        </authorList>
    </citation>
    <scope>NUCLEOTIDE SEQUENCE</scope>
    <source>
        <strain evidence="5">Cailab_2023a</strain>
    </source>
</reference>
<dbReference type="PRINTS" id="PR00081">
    <property type="entry name" value="GDHRDH"/>
</dbReference>
<name>A0AAW2H897_9NEOP</name>
<evidence type="ECO:0000256" key="1">
    <source>
        <dbReference type="ARBA" id="ARBA00006484"/>
    </source>
</evidence>